<dbReference type="PIRSF" id="PIRSF004499">
    <property type="entry name" value="SUI1_euk"/>
    <property type="match status" value="1"/>
</dbReference>
<dbReference type="PROSITE" id="PS50296">
    <property type="entry name" value="SUI1"/>
    <property type="match status" value="1"/>
</dbReference>
<dbReference type="SUPFAM" id="SSF55159">
    <property type="entry name" value="eIF1-like"/>
    <property type="match status" value="1"/>
</dbReference>
<evidence type="ECO:0000313" key="5">
    <source>
        <dbReference type="EMBL" id="CEM49302.1"/>
    </source>
</evidence>
<proteinExistence type="inferred from homology"/>
<keyword evidence="2" id="KW-0648">Protein biosynthesis</keyword>
<dbReference type="Gene3D" id="3.30.780.10">
    <property type="entry name" value="SUI1-like domain"/>
    <property type="match status" value="1"/>
</dbReference>
<sequence length="115" mass="12855">MDDIQNISAGATDPFAGMDEVGGDKAKSASNFVHIRNQMRNGRKSITLIEGLSTEFDFKKLLKAWKKRFNCNGTIVEDEEHGQIINLQGDQRHNIADFLLEEGIVEKENLKVHGA</sequence>
<dbReference type="GO" id="GO:0003743">
    <property type="term" value="F:translation initiation factor activity"/>
    <property type="evidence" value="ECO:0007669"/>
    <property type="project" value="InterPro"/>
</dbReference>
<gene>
    <name evidence="5" type="ORF">Cvel_9326</name>
</gene>
<accession>A0A0G4HXR3</accession>
<feature type="domain" description="SUI1" evidence="4">
    <location>
        <begin position="33"/>
        <end position="103"/>
    </location>
</feature>
<dbReference type="CDD" id="cd11566">
    <property type="entry name" value="eIF1_SUI1"/>
    <property type="match status" value="1"/>
</dbReference>
<dbReference type="InterPro" id="IPR001950">
    <property type="entry name" value="SUI1"/>
</dbReference>
<dbReference type="PANTHER" id="PTHR10388">
    <property type="entry name" value="EUKARYOTIC TRANSLATION INITIATION FACTOR SUI1"/>
    <property type="match status" value="1"/>
</dbReference>
<dbReference type="VEuPathDB" id="CryptoDB:Cvel_9326"/>
<organism evidence="5">
    <name type="scientific">Chromera velia CCMP2878</name>
    <dbReference type="NCBI Taxonomy" id="1169474"/>
    <lineage>
        <taxon>Eukaryota</taxon>
        <taxon>Sar</taxon>
        <taxon>Alveolata</taxon>
        <taxon>Colpodellida</taxon>
        <taxon>Chromeraceae</taxon>
        <taxon>Chromera</taxon>
    </lineage>
</organism>
<dbReference type="InterPro" id="IPR005874">
    <property type="entry name" value="SUI1_euk"/>
</dbReference>
<dbReference type="AlphaFoldDB" id="A0A0G4HXR3"/>
<reference evidence="5" key="1">
    <citation type="submission" date="2014-11" db="EMBL/GenBank/DDBJ databases">
        <authorList>
            <person name="Otto D Thomas"/>
            <person name="Naeem Raeece"/>
        </authorList>
    </citation>
    <scope>NUCLEOTIDE SEQUENCE</scope>
</reference>
<feature type="region of interest" description="Disordered" evidence="3">
    <location>
        <begin position="1"/>
        <end position="25"/>
    </location>
</feature>
<evidence type="ECO:0000256" key="2">
    <source>
        <dbReference type="ARBA" id="ARBA00022917"/>
    </source>
</evidence>
<evidence type="ECO:0000256" key="3">
    <source>
        <dbReference type="SAM" id="MobiDB-lite"/>
    </source>
</evidence>
<protein>
    <recommendedName>
        <fullName evidence="4">SUI1 domain-containing protein</fullName>
    </recommendedName>
</protein>
<dbReference type="PhylomeDB" id="A0A0G4HXR3"/>
<comment type="similarity">
    <text evidence="1">Belongs to the SUI1 family.</text>
</comment>
<evidence type="ECO:0000256" key="1">
    <source>
        <dbReference type="ARBA" id="ARBA00005422"/>
    </source>
</evidence>
<evidence type="ECO:0000259" key="4">
    <source>
        <dbReference type="PROSITE" id="PS50296"/>
    </source>
</evidence>
<name>A0A0G4HXR3_9ALVE</name>
<dbReference type="InterPro" id="IPR036877">
    <property type="entry name" value="SUI1_dom_sf"/>
</dbReference>
<dbReference type="Pfam" id="PF01253">
    <property type="entry name" value="SUI1"/>
    <property type="match status" value="1"/>
</dbReference>
<dbReference type="EMBL" id="CDMZ01004295">
    <property type="protein sequence ID" value="CEM49302.1"/>
    <property type="molecule type" value="Genomic_DNA"/>
</dbReference>